<dbReference type="InterPro" id="IPR036922">
    <property type="entry name" value="Rieske_2Fe-2S_sf"/>
</dbReference>
<evidence type="ECO:0000313" key="9">
    <source>
        <dbReference type="Proteomes" id="UP001161325"/>
    </source>
</evidence>
<gene>
    <name evidence="8" type="ORF">rosag_32820</name>
</gene>
<dbReference type="Proteomes" id="UP001161325">
    <property type="component" value="Unassembled WGS sequence"/>
</dbReference>
<sequence length="175" mass="17699">MPQLPVLSSHPDPADACLTRRDFVSTTALSVLAAALAASCGGGGGGDPTGPRPTPPQIPANAGASVAGNVLTVQLAQFPSLAQANGFQVFGTVGGSAVDVIIINLGNDSYRAFTSICTHEQCPVSGFNGTRITCPCHGSEYDTAGRNVAGPAPRPLTEYRAAYDAAARTVTVTKG</sequence>
<dbReference type="GO" id="GO:0016020">
    <property type="term" value="C:membrane"/>
    <property type="evidence" value="ECO:0007669"/>
    <property type="project" value="InterPro"/>
</dbReference>
<dbReference type="InterPro" id="IPR017941">
    <property type="entry name" value="Rieske_2Fe-2S"/>
</dbReference>
<keyword evidence="9" id="KW-1185">Reference proteome</keyword>
<protein>
    <recommendedName>
        <fullName evidence="7">Rieske domain-containing protein</fullName>
    </recommendedName>
</protein>
<dbReference type="AlphaFoldDB" id="A0AA37Q5M3"/>
<dbReference type="EMBL" id="BRXS01000005">
    <property type="protein sequence ID" value="GLC26769.1"/>
    <property type="molecule type" value="Genomic_DNA"/>
</dbReference>
<evidence type="ECO:0000256" key="5">
    <source>
        <dbReference type="ARBA" id="ARBA00023157"/>
    </source>
</evidence>
<keyword evidence="5" id="KW-1015">Disulfide bond</keyword>
<evidence type="ECO:0000313" key="8">
    <source>
        <dbReference type="EMBL" id="GLC26769.1"/>
    </source>
</evidence>
<dbReference type="GO" id="GO:0051537">
    <property type="term" value="F:2 iron, 2 sulfur cluster binding"/>
    <property type="evidence" value="ECO:0007669"/>
    <property type="project" value="UniProtKB-KW"/>
</dbReference>
<evidence type="ECO:0000256" key="3">
    <source>
        <dbReference type="ARBA" id="ARBA00023004"/>
    </source>
</evidence>
<evidence type="ECO:0000256" key="2">
    <source>
        <dbReference type="ARBA" id="ARBA00022723"/>
    </source>
</evidence>
<proteinExistence type="predicted"/>
<keyword evidence="4" id="KW-0411">Iron-sulfur</keyword>
<organism evidence="8 9">
    <name type="scientific">Roseisolibacter agri</name>
    <dbReference type="NCBI Taxonomy" id="2014610"/>
    <lineage>
        <taxon>Bacteria</taxon>
        <taxon>Pseudomonadati</taxon>
        <taxon>Gemmatimonadota</taxon>
        <taxon>Gemmatimonadia</taxon>
        <taxon>Gemmatimonadales</taxon>
        <taxon>Gemmatimonadaceae</taxon>
        <taxon>Roseisolibacter</taxon>
    </lineage>
</organism>
<dbReference type="PROSITE" id="PS51318">
    <property type="entry name" value="TAT"/>
    <property type="match status" value="1"/>
</dbReference>
<reference evidence="8" key="1">
    <citation type="submission" date="2022-08" db="EMBL/GenBank/DDBJ databases">
        <title>Draft genome sequencing of Roseisolibacter agri AW1220.</title>
        <authorList>
            <person name="Tobiishi Y."/>
            <person name="Tonouchi A."/>
        </authorList>
    </citation>
    <scope>NUCLEOTIDE SEQUENCE</scope>
    <source>
        <strain evidence="8">AW1220</strain>
    </source>
</reference>
<dbReference type="InterPro" id="IPR005805">
    <property type="entry name" value="Rieske_Fe-S_prot_C"/>
</dbReference>
<dbReference type="GO" id="GO:0046872">
    <property type="term" value="F:metal ion binding"/>
    <property type="evidence" value="ECO:0007669"/>
    <property type="project" value="UniProtKB-KW"/>
</dbReference>
<feature type="domain" description="Rieske" evidence="7">
    <location>
        <begin position="99"/>
        <end position="170"/>
    </location>
</feature>
<dbReference type="PRINTS" id="PR00162">
    <property type="entry name" value="RIESKE"/>
</dbReference>
<dbReference type="Pfam" id="PF00355">
    <property type="entry name" value="Rieske"/>
    <property type="match status" value="1"/>
</dbReference>
<keyword evidence="2" id="KW-0479">Metal-binding</keyword>
<dbReference type="CDD" id="cd03467">
    <property type="entry name" value="Rieske"/>
    <property type="match status" value="1"/>
</dbReference>
<evidence type="ECO:0000256" key="4">
    <source>
        <dbReference type="ARBA" id="ARBA00023014"/>
    </source>
</evidence>
<evidence type="ECO:0000256" key="1">
    <source>
        <dbReference type="ARBA" id="ARBA00022714"/>
    </source>
</evidence>
<keyword evidence="3" id="KW-0408">Iron</keyword>
<dbReference type="InterPro" id="IPR006311">
    <property type="entry name" value="TAT_signal"/>
</dbReference>
<name>A0AA37Q5M3_9BACT</name>
<comment type="caution">
    <text evidence="8">The sequence shown here is derived from an EMBL/GenBank/DDBJ whole genome shotgun (WGS) entry which is preliminary data.</text>
</comment>
<keyword evidence="1" id="KW-0001">2Fe-2S</keyword>
<dbReference type="PANTHER" id="PTHR10134">
    <property type="entry name" value="CYTOCHROME B-C1 COMPLEX SUBUNIT RIESKE, MITOCHONDRIAL"/>
    <property type="match status" value="1"/>
</dbReference>
<dbReference type="PROSITE" id="PS51296">
    <property type="entry name" value="RIESKE"/>
    <property type="match status" value="1"/>
</dbReference>
<accession>A0AA37Q5M3</accession>
<dbReference type="Gene3D" id="2.102.10.10">
    <property type="entry name" value="Rieske [2Fe-2S] iron-sulphur domain"/>
    <property type="match status" value="1"/>
</dbReference>
<evidence type="ECO:0000256" key="6">
    <source>
        <dbReference type="ARBA" id="ARBA00034078"/>
    </source>
</evidence>
<dbReference type="SUPFAM" id="SSF50022">
    <property type="entry name" value="ISP domain"/>
    <property type="match status" value="1"/>
</dbReference>
<evidence type="ECO:0000259" key="7">
    <source>
        <dbReference type="PROSITE" id="PS51296"/>
    </source>
</evidence>
<dbReference type="RefSeq" id="WP_284351223.1">
    <property type="nucleotide sequence ID" value="NZ_BRXS01000005.1"/>
</dbReference>
<dbReference type="InterPro" id="IPR014349">
    <property type="entry name" value="Rieske_Fe-S_prot"/>
</dbReference>
<comment type="cofactor">
    <cofactor evidence="6">
        <name>[2Fe-2S] cluster</name>
        <dbReference type="ChEBI" id="CHEBI:190135"/>
    </cofactor>
</comment>